<dbReference type="AlphaFoldDB" id="A0A9W8JPF6"/>
<sequence length="615" mass="67105">MSSLQQQFFLGATGCIGSQFLESAKRDAALYDKLKDFTLVALVRDPENAKYKQLREVWPGVVLLKGTLDGLSLIEEHARNSALTFNATNADHEPSIKAIVTGLQKGSADHLSGPKPLYIHTSGLGTLSDNSRGEKVPAESLVHHSDTKFEMKDFPLTDPHHSPDRIIHAAGAQKENPIRAISVYPGAVYGLGEGKRLRGITPDALLRRVFSSLYIQIGVDVGTAFVKIFKLALEGKAEDDFIRLPASPTPIWDINLDKPLITMSSLQRQFFFLGVTGYIGSQFLESAKRDAALYDKLKEFTLVALVRDPENAKSKQLREVWPGIVLVKGTLDDLSLIEEHARNSALTFNAANADHEPSIKAIITGLQKQSADHPSGPKPLYIHTSGLGILSDNSRGEKVSAESLVHYSDAAFKLEDLPPTNPHHSPDTIIHAAGAQKENPIRAISVYPGAVYGLGEGITPDALIPRVLGSLYVQTGVAGTWGPGHNALSVIHIKDVGSAFVKIFKLALEGKAEDDYFIADHKAEPLVPKRFAEETGKILHAHDLLKDPEHKPFPDAVTNNFGEIGWSVFGGNFWAISERLSAEGWEPTETAKLSVWDSLPLEVEHFVATYKASRT</sequence>
<dbReference type="EMBL" id="JANBPK010000717">
    <property type="protein sequence ID" value="KAJ2934480.1"/>
    <property type="molecule type" value="Genomic_DNA"/>
</dbReference>
<keyword evidence="2" id="KW-1185">Reference proteome</keyword>
<dbReference type="Gene3D" id="3.40.50.720">
    <property type="entry name" value="NAD(P)-binding Rossmann-like Domain"/>
    <property type="match status" value="2"/>
</dbReference>
<evidence type="ECO:0008006" key="3">
    <source>
        <dbReference type="Google" id="ProtNLM"/>
    </source>
</evidence>
<accession>A0A9W8JPF6</accession>
<dbReference type="InterPro" id="IPR051783">
    <property type="entry name" value="NAD(P)-dependent_oxidoreduct"/>
</dbReference>
<reference evidence="1" key="1">
    <citation type="submission" date="2022-06" db="EMBL/GenBank/DDBJ databases">
        <title>Genome Sequence of Candolleomyces eurysporus.</title>
        <authorList>
            <person name="Buettner E."/>
        </authorList>
    </citation>
    <scope>NUCLEOTIDE SEQUENCE</scope>
    <source>
        <strain evidence="1">VTCC 930004</strain>
    </source>
</reference>
<dbReference type="SUPFAM" id="SSF51735">
    <property type="entry name" value="NAD(P)-binding Rossmann-fold domains"/>
    <property type="match status" value="2"/>
</dbReference>
<proteinExistence type="predicted"/>
<evidence type="ECO:0000313" key="1">
    <source>
        <dbReference type="EMBL" id="KAJ2934480.1"/>
    </source>
</evidence>
<evidence type="ECO:0000313" key="2">
    <source>
        <dbReference type="Proteomes" id="UP001140091"/>
    </source>
</evidence>
<dbReference type="GO" id="GO:0005737">
    <property type="term" value="C:cytoplasm"/>
    <property type="evidence" value="ECO:0007669"/>
    <property type="project" value="TreeGrafter"/>
</dbReference>
<dbReference type="GO" id="GO:0004029">
    <property type="term" value="F:aldehyde dehydrogenase (NAD+) activity"/>
    <property type="evidence" value="ECO:0007669"/>
    <property type="project" value="TreeGrafter"/>
</dbReference>
<dbReference type="PANTHER" id="PTHR48079:SF6">
    <property type="entry name" value="NAD(P)-BINDING DOMAIN-CONTAINING PROTEIN-RELATED"/>
    <property type="match status" value="1"/>
</dbReference>
<organism evidence="1 2">
    <name type="scientific">Candolleomyces eurysporus</name>
    <dbReference type="NCBI Taxonomy" id="2828524"/>
    <lineage>
        <taxon>Eukaryota</taxon>
        <taxon>Fungi</taxon>
        <taxon>Dikarya</taxon>
        <taxon>Basidiomycota</taxon>
        <taxon>Agaricomycotina</taxon>
        <taxon>Agaricomycetes</taxon>
        <taxon>Agaricomycetidae</taxon>
        <taxon>Agaricales</taxon>
        <taxon>Agaricineae</taxon>
        <taxon>Psathyrellaceae</taxon>
        <taxon>Candolleomyces</taxon>
    </lineage>
</organism>
<dbReference type="PANTHER" id="PTHR48079">
    <property type="entry name" value="PROTEIN YEEZ"/>
    <property type="match status" value="1"/>
</dbReference>
<dbReference type="InterPro" id="IPR036291">
    <property type="entry name" value="NAD(P)-bd_dom_sf"/>
</dbReference>
<dbReference type="Proteomes" id="UP001140091">
    <property type="component" value="Unassembled WGS sequence"/>
</dbReference>
<protein>
    <recommendedName>
        <fullName evidence="3">NmrA-like domain-containing protein</fullName>
    </recommendedName>
</protein>
<gene>
    <name evidence="1" type="ORF">H1R20_g2596</name>
</gene>
<dbReference type="OrthoDB" id="2130169at2759"/>
<feature type="non-terminal residue" evidence="1">
    <location>
        <position position="1"/>
    </location>
</feature>
<comment type="caution">
    <text evidence="1">The sequence shown here is derived from an EMBL/GenBank/DDBJ whole genome shotgun (WGS) entry which is preliminary data.</text>
</comment>
<name>A0A9W8JPF6_9AGAR</name>